<evidence type="ECO:0000256" key="1">
    <source>
        <dbReference type="ARBA" id="ARBA00008076"/>
    </source>
</evidence>
<dbReference type="EC" id="1.8.4.11" evidence="10"/>
<organism evidence="12 13">
    <name type="scientific">Capnocytophaga bilenii</name>
    <dbReference type="NCBI Taxonomy" id="2819369"/>
    <lineage>
        <taxon>Bacteria</taxon>
        <taxon>Pseudomonadati</taxon>
        <taxon>Bacteroidota</taxon>
        <taxon>Flavobacteriia</taxon>
        <taxon>Flavobacteriales</taxon>
        <taxon>Flavobacteriaceae</taxon>
        <taxon>Capnocytophaga</taxon>
    </lineage>
</organism>
<comment type="catalytic activity">
    <reaction evidence="8 10">
        <text>[thioredoxin]-disulfide + L-methionine + H2O = L-methionine (S)-S-oxide + [thioredoxin]-dithiol</text>
        <dbReference type="Rhea" id="RHEA:19993"/>
        <dbReference type="Rhea" id="RHEA-COMP:10698"/>
        <dbReference type="Rhea" id="RHEA-COMP:10700"/>
        <dbReference type="ChEBI" id="CHEBI:15377"/>
        <dbReference type="ChEBI" id="CHEBI:29950"/>
        <dbReference type="ChEBI" id="CHEBI:50058"/>
        <dbReference type="ChEBI" id="CHEBI:57844"/>
        <dbReference type="ChEBI" id="CHEBI:58772"/>
        <dbReference type="EC" id="1.8.4.11"/>
    </reaction>
</comment>
<dbReference type="InterPro" id="IPR036509">
    <property type="entry name" value="Met_Sox_Rdtase_MsrA_sf"/>
</dbReference>
<dbReference type="EMBL" id="JAGDYP010000003">
    <property type="protein sequence ID" value="MBO1883674.1"/>
    <property type="molecule type" value="Genomic_DNA"/>
</dbReference>
<evidence type="ECO:0000256" key="3">
    <source>
        <dbReference type="ARBA" id="ARBA00023002"/>
    </source>
</evidence>
<comment type="similarity">
    <text evidence="9">Belongs to the MsrB Met sulfoxide reductase family.</text>
</comment>
<dbReference type="InterPro" id="IPR028427">
    <property type="entry name" value="Met_Sox_Rdtase_MsrB"/>
</dbReference>
<evidence type="ECO:0000256" key="4">
    <source>
        <dbReference type="ARBA" id="ARBA00023268"/>
    </source>
</evidence>
<dbReference type="Gene3D" id="2.170.150.20">
    <property type="entry name" value="Peptide methionine sulfoxide reductase"/>
    <property type="match status" value="1"/>
</dbReference>
<dbReference type="NCBIfam" id="TIGR00357">
    <property type="entry name" value="peptide-methionine (R)-S-oxide reductase MsrB"/>
    <property type="match status" value="1"/>
</dbReference>
<comment type="catalytic activity">
    <reaction evidence="6 10">
        <text>L-methionyl-[protein] + [thioredoxin]-disulfide + H2O = L-methionyl-(S)-S-oxide-[protein] + [thioredoxin]-dithiol</text>
        <dbReference type="Rhea" id="RHEA:14217"/>
        <dbReference type="Rhea" id="RHEA-COMP:10698"/>
        <dbReference type="Rhea" id="RHEA-COMP:10700"/>
        <dbReference type="Rhea" id="RHEA-COMP:12313"/>
        <dbReference type="Rhea" id="RHEA-COMP:12315"/>
        <dbReference type="ChEBI" id="CHEBI:15377"/>
        <dbReference type="ChEBI" id="CHEBI:16044"/>
        <dbReference type="ChEBI" id="CHEBI:29950"/>
        <dbReference type="ChEBI" id="CHEBI:44120"/>
        <dbReference type="ChEBI" id="CHEBI:50058"/>
        <dbReference type="EC" id="1.8.4.11"/>
    </reaction>
</comment>
<dbReference type="PANTHER" id="PTHR10173:SF59">
    <property type="entry name" value="PEPTIDE METHIONINE SULFOXIDE REDUCTASE MSRA_MSRB"/>
    <property type="match status" value="1"/>
</dbReference>
<dbReference type="InterPro" id="IPR011057">
    <property type="entry name" value="Mss4-like_sf"/>
</dbReference>
<dbReference type="HAMAP" id="MF_01400">
    <property type="entry name" value="MsrB"/>
    <property type="match status" value="1"/>
</dbReference>
<comment type="caution">
    <text evidence="12">The sequence shown here is derived from an EMBL/GenBank/DDBJ whole genome shotgun (WGS) entry which is preliminary data.</text>
</comment>
<comment type="function">
    <text evidence="5 10">Has an important function as a repair enzyme for proteins that have been inactivated by oxidation. Catalyzes the reversible oxidation-reduction of methionine sulfoxide in proteins to methionine.</text>
</comment>
<keyword evidence="4" id="KW-0511">Multifunctional enzyme</keyword>
<dbReference type="NCBIfam" id="TIGR00401">
    <property type="entry name" value="msrA"/>
    <property type="match status" value="1"/>
</dbReference>
<evidence type="ECO:0000313" key="13">
    <source>
        <dbReference type="Proteomes" id="UP000681610"/>
    </source>
</evidence>
<dbReference type="PANTHER" id="PTHR10173">
    <property type="entry name" value="METHIONINE SULFOXIDE REDUCTASE"/>
    <property type="match status" value="1"/>
</dbReference>
<keyword evidence="3 9" id="KW-0560">Oxidoreductase</keyword>
<dbReference type="Proteomes" id="UP000681610">
    <property type="component" value="Unassembled WGS sequence"/>
</dbReference>
<dbReference type="RefSeq" id="WP_208058304.1">
    <property type="nucleotide sequence ID" value="NZ_JAGDYP010000003.1"/>
</dbReference>
<sequence>MKIFLVTITFAALLLGCACQHTTNKNKTEAVPSNEIMENNNQQMITEVNAEKEAEKTNSGTANLYFAGGCFWGTEHFFKQIRGVISTEVGYANGTLQHAPSYEEVCSGNTGFAETVKIVYNPQVVDLKLLLELYFKTIDPTSLNKQGNDVGDQYRTGIYYTDAGVKTTIDEAIAALAKNYKKPIVVEVSPLKNFYQAEEYHQDYLDKNPRGYCHIPTKLFEVARKANPEPIKFKKPTEAELRSRLTKEQYAVTQQNATETPFANEYWDEQREGIYVDITTGEPLFSSLDKFQSGCGWPSFAKPIDKKLIEEKEDKSYHMTRTEVRSKLGDAHLGHVFDDGPKQLGGLRYCINSASLRFIPKEDMQKEGYGEYLVLFKK</sequence>
<dbReference type="EC" id="1.8.4.12" evidence="9"/>
<gene>
    <name evidence="9 12" type="primary">msrB</name>
    <name evidence="10" type="synonym">msrA</name>
    <name evidence="12" type="ORF">J4N46_04375</name>
</gene>
<comment type="caution">
    <text evidence="9">Lacks conserved residue(s) required for the propagation of feature annotation.</text>
</comment>
<evidence type="ECO:0000256" key="9">
    <source>
        <dbReference type="HAMAP-Rule" id="MF_01400"/>
    </source>
</evidence>
<feature type="active site" description="Nucleophile" evidence="9">
    <location>
        <position position="350"/>
    </location>
</feature>
<dbReference type="Pfam" id="PF01625">
    <property type="entry name" value="PMSR"/>
    <property type="match status" value="1"/>
</dbReference>
<protein>
    <recommendedName>
        <fullName evidence="9 10">Multifunctional fusion protein</fullName>
    </recommendedName>
    <domain>
        <recommendedName>
            <fullName evidence="10">Peptide methionine sulfoxide reductase MsrA</fullName>
            <shortName evidence="10">Protein-methionine-S-oxide reductase</shortName>
            <ecNumber evidence="10">1.8.4.11</ecNumber>
        </recommendedName>
        <alternativeName>
            <fullName evidence="10">Peptide-methionine (S)-S-oxide reductase</fullName>
            <shortName evidence="10">Peptide Met(O) reductase</shortName>
        </alternativeName>
    </domain>
    <domain>
        <recommendedName>
            <fullName evidence="9">Peptide methionine sulfoxide reductase MsrB</fullName>
            <ecNumber evidence="9">1.8.4.12</ecNumber>
        </recommendedName>
        <alternativeName>
            <fullName evidence="9">Peptide-methionine (R)-S-oxide reductase</fullName>
        </alternativeName>
    </domain>
</protein>
<evidence type="ECO:0000256" key="10">
    <source>
        <dbReference type="HAMAP-Rule" id="MF_01401"/>
    </source>
</evidence>
<dbReference type="Pfam" id="PF01641">
    <property type="entry name" value="SelR"/>
    <property type="match status" value="1"/>
</dbReference>
<comment type="similarity">
    <text evidence="2">In the N-terminal section; belongs to the MsrA Met sulfoxide reductase family.</text>
</comment>
<accession>A0ABS3PWJ3</accession>
<evidence type="ECO:0000256" key="6">
    <source>
        <dbReference type="ARBA" id="ARBA00047806"/>
    </source>
</evidence>
<dbReference type="Gene3D" id="3.30.1060.10">
    <property type="entry name" value="Peptide methionine sulphoxide reductase MsrA"/>
    <property type="match status" value="1"/>
</dbReference>
<evidence type="ECO:0000256" key="7">
    <source>
        <dbReference type="ARBA" id="ARBA00048488"/>
    </source>
</evidence>
<comment type="similarity">
    <text evidence="10">Belongs to the MsrA Met sulfoxide reductase family.</text>
</comment>
<evidence type="ECO:0000256" key="5">
    <source>
        <dbReference type="ARBA" id="ARBA00024679"/>
    </source>
</evidence>
<dbReference type="SUPFAM" id="SSF55068">
    <property type="entry name" value="Peptide methionine sulfoxide reductase"/>
    <property type="match status" value="1"/>
</dbReference>
<evidence type="ECO:0000313" key="12">
    <source>
        <dbReference type="EMBL" id="MBO1883674.1"/>
    </source>
</evidence>
<dbReference type="PROSITE" id="PS51790">
    <property type="entry name" value="MSRB"/>
    <property type="match status" value="1"/>
</dbReference>
<reference evidence="12 13" key="1">
    <citation type="submission" date="2021-03" db="EMBL/GenBank/DDBJ databases">
        <title>Isolation and description of Capnocytophaga bilenii sp. nov., a novel Capnocytophaga species, isolated from a gingivitis subject.</title>
        <authorList>
            <person name="Antezack A."/>
            <person name="Monnet-Corti V."/>
            <person name="La Scola B."/>
        </authorList>
    </citation>
    <scope>NUCLEOTIDE SEQUENCE [LARGE SCALE GENOMIC DNA]</scope>
    <source>
        <strain evidence="12 13">Marseille-Q4570</strain>
    </source>
</reference>
<feature type="active site" evidence="10">
    <location>
        <position position="70"/>
    </location>
</feature>
<comment type="catalytic activity">
    <reaction evidence="7 9">
        <text>L-methionyl-[protein] + [thioredoxin]-disulfide + H2O = L-methionyl-(R)-S-oxide-[protein] + [thioredoxin]-dithiol</text>
        <dbReference type="Rhea" id="RHEA:24164"/>
        <dbReference type="Rhea" id="RHEA-COMP:10698"/>
        <dbReference type="Rhea" id="RHEA-COMP:10700"/>
        <dbReference type="Rhea" id="RHEA-COMP:12313"/>
        <dbReference type="Rhea" id="RHEA-COMP:12314"/>
        <dbReference type="ChEBI" id="CHEBI:15377"/>
        <dbReference type="ChEBI" id="CHEBI:16044"/>
        <dbReference type="ChEBI" id="CHEBI:29950"/>
        <dbReference type="ChEBI" id="CHEBI:45764"/>
        <dbReference type="ChEBI" id="CHEBI:50058"/>
        <dbReference type="EC" id="1.8.4.12"/>
    </reaction>
</comment>
<name>A0ABS3PWJ3_9FLAO</name>
<dbReference type="InterPro" id="IPR002569">
    <property type="entry name" value="Met_Sox_Rdtase_MsrA_dom"/>
</dbReference>
<evidence type="ECO:0000259" key="11">
    <source>
        <dbReference type="PROSITE" id="PS51790"/>
    </source>
</evidence>
<evidence type="ECO:0000256" key="8">
    <source>
        <dbReference type="ARBA" id="ARBA00048782"/>
    </source>
</evidence>
<evidence type="ECO:0000256" key="2">
    <source>
        <dbReference type="ARBA" id="ARBA00011017"/>
    </source>
</evidence>
<feature type="domain" description="MsrB" evidence="11">
    <location>
        <begin position="238"/>
        <end position="361"/>
    </location>
</feature>
<dbReference type="PROSITE" id="PS51257">
    <property type="entry name" value="PROKAR_LIPOPROTEIN"/>
    <property type="match status" value="1"/>
</dbReference>
<comment type="similarity">
    <text evidence="1">In the C-terminal section; belongs to the MsrB Met sulfoxide reductase family.</text>
</comment>
<dbReference type="GO" id="GO:0033743">
    <property type="term" value="F:peptide-methionine (R)-S-oxide reductase activity"/>
    <property type="evidence" value="ECO:0007669"/>
    <property type="project" value="UniProtKB-EC"/>
</dbReference>
<keyword evidence="13" id="KW-1185">Reference proteome</keyword>
<dbReference type="HAMAP" id="MF_01401">
    <property type="entry name" value="MsrA"/>
    <property type="match status" value="1"/>
</dbReference>
<proteinExistence type="inferred from homology"/>
<dbReference type="SUPFAM" id="SSF51316">
    <property type="entry name" value="Mss4-like"/>
    <property type="match status" value="1"/>
</dbReference>
<dbReference type="InterPro" id="IPR002579">
    <property type="entry name" value="Met_Sox_Rdtase_MsrB_dom"/>
</dbReference>